<organism evidence="2 3">
    <name type="scientific">Punica granatum</name>
    <name type="common">Pomegranate</name>
    <dbReference type="NCBI Taxonomy" id="22663"/>
    <lineage>
        <taxon>Eukaryota</taxon>
        <taxon>Viridiplantae</taxon>
        <taxon>Streptophyta</taxon>
        <taxon>Embryophyta</taxon>
        <taxon>Tracheophyta</taxon>
        <taxon>Spermatophyta</taxon>
        <taxon>Magnoliopsida</taxon>
        <taxon>eudicotyledons</taxon>
        <taxon>Gunneridae</taxon>
        <taxon>Pentapetalae</taxon>
        <taxon>rosids</taxon>
        <taxon>malvids</taxon>
        <taxon>Myrtales</taxon>
        <taxon>Lythraceae</taxon>
        <taxon>Punica</taxon>
    </lineage>
</organism>
<dbReference type="AlphaFoldDB" id="A0A2I0K178"/>
<accession>A0A2I0K178</accession>
<sequence>MEAHDPLLKEVAESSHGPFGSLMVPSSSILARFSCFTLSHLCSILSCWKMAYLRVEETIVAWEGQDLMENKCVEQPRNAPNARRKKRVQPREVRVEDEENYGASFDEEDDRD</sequence>
<name>A0A2I0K178_PUNGR</name>
<evidence type="ECO:0000256" key="1">
    <source>
        <dbReference type="SAM" id="MobiDB-lite"/>
    </source>
</evidence>
<dbReference type="EMBL" id="PGOL01000977">
    <property type="protein sequence ID" value="PKI62308.1"/>
    <property type="molecule type" value="Genomic_DNA"/>
</dbReference>
<reference evidence="2 3" key="1">
    <citation type="submission" date="2017-11" db="EMBL/GenBank/DDBJ databases">
        <title>De-novo sequencing of pomegranate (Punica granatum L.) genome.</title>
        <authorList>
            <person name="Akparov Z."/>
            <person name="Amiraslanov A."/>
            <person name="Hajiyeva S."/>
            <person name="Abbasov M."/>
            <person name="Kaur K."/>
            <person name="Hamwieh A."/>
            <person name="Solovyev V."/>
            <person name="Salamov A."/>
            <person name="Braich B."/>
            <person name="Kosarev P."/>
            <person name="Mahmoud A."/>
            <person name="Hajiyev E."/>
            <person name="Babayeva S."/>
            <person name="Izzatullayeva V."/>
            <person name="Mammadov A."/>
            <person name="Mammadov A."/>
            <person name="Sharifova S."/>
            <person name="Ojaghi J."/>
            <person name="Eynullazada K."/>
            <person name="Bayramov B."/>
            <person name="Abdulazimova A."/>
            <person name="Shahmuradov I."/>
        </authorList>
    </citation>
    <scope>NUCLEOTIDE SEQUENCE [LARGE SCALE GENOMIC DNA]</scope>
    <source>
        <strain evidence="3">cv. AG2017</strain>
        <tissue evidence="2">Leaf</tissue>
    </source>
</reference>
<keyword evidence="3" id="KW-1185">Reference proteome</keyword>
<protein>
    <submittedName>
        <fullName evidence="2">Uncharacterized protein</fullName>
    </submittedName>
</protein>
<comment type="caution">
    <text evidence="2">The sequence shown here is derived from an EMBL/GenBank/DDBJ whole genome shotgun (WGS) entry which is preliminary data.</text>
</comment>
<evidence type="ECO:0000313" key="3">
    <source>
        <dbReference type="Proteomes" id="UP000233551"/>
    </source>
</evidence>
<feature type="compositionally biased region" description="Acidic residues" evidence="1">
    <location>
        <begin position="95"/>
        <end position="112"/>
    </location>
</feature>
<proteinExistence type="predicted"/>
<evidence type="ECO:0000313" key="2">
    <source>
        <dbReference type="EMBL" id="PKI62308.1"/>
    </source>
</evidence>
<feature type="region of interest" description="Disordered" evidence="1">
    <location>
        <begin position="76"/>
        <end position="112"/>
    </location>
</feature>
<gene>
    <name evidence="2" type="ORF">CRG98_017309</name>
</gene>
<dbReference type="Proteomes" id="UP000233551">
    <property type="component" value="Unassembled WGS sequence"/>
</dbReference>